<evidence type="ECO:0000256" key="1">
    <source>
        <dbReference type="SAM" id="MobiDB-lite"/>
    </source>
</evidence>
<reference evidence="3" key="1">
    <citation type="journal article" date="2014" name="Proc. Natl. Acad. Sci. U.S.A.">
        <title>Extensive sampling of basidiomycete genomes demonstrates inadequacy of the white-rot/brown-rot paradigm for wood decay fungi.</title>
        <authorList>
            <person name="Riley R."/>
            <person name="Salamov A.A."/>
            <person name="Brown D.W."/>
            <person name="Nagy L.G."/>
            <person name="Floudas D."/>
            <person name="Held B.W."/>
            <person name="Levasseur A."/>
            <person name="Lombard V."/>
            <person name="Morin E."/>
            <person name="Otillar R."/>
            <person name="Lindquist E.A."/>
            <person name="Sun H."/>
            <person name="LaButti K.M."/>
            <person name="Schmutz J."/>
            <person name="Jabbour D."/>
            <person name="Luo H."/>
            <person name="Baker S.E."/>
            <person name="Pisabarro A.G."/>
            <person name="Walton J.D."/>
            <person name="Blanchette R.A."/>
            <person name="Henrissat B."/>
            <person name="Martin F."/>
            <person name="Cullen D."/>
            <person name="Hibbett D.S."/>
            <person name="Grigoriev I.V."/>
        </authorList>
    </citation>
    <scope>NUCLEOTIDE SEQUENCE [LARGE SCALE GENOMIC DNA]</scope>
    <source>
        <strain evidence="3">FD-172 SS1</strain>
    </source>
</reference>
<proteinExistence type="predicted"/>
<evidence type="ECO:0000313" key="3">
    <source>
        <dbReference type="Proteomes" id="UP000027195"/>
    </source>
</evidence>
<dbReference type="Proteomes" id="UP000027195">
    <property type="component" value="Unassembled WGS sequence"/>
</dbReference>
<gene>
    <name evidence="2" type="ORF">BOTBODRAFT_174761</name>
</gene>
<keyword evidence="3" id="KW-1185">Reference proteome</keyword>
<dbReference type="AlphaFoldDB" id="A0A067MFK2"/>
<organism evidence="2 3">
    <name type="scientific">Botryobasidium botryosum (strain FD-172 SS1)</name>
    <dbReference type="NCBI Taxonomy" id="930990"/>
    <lineage>
        <taxon>Eukaryota</taxon>
        <taxon>Fungi</taxon>
        <taxon>Dikarya</taxon>
        <taxon>Basidiomycota</taxon>
        <taxon>Agaricomycotina</taxon>
        <taxon>Agaricomycetes</taxon>
        <taxon>Cantharellales</taxon>
        <taxon>Botryobasidiaceae</taxon>
        <taxon>Botryobasidium</taxon>
    </lineage>
</organism>
<name>A0A067MFK2_BOTB1</name>
<dbReference type="HOGENOM" id="CLU_1320683_0_0_1"/>
<dbReference type="EMBL" id="KL198037">
    <property type="protein sequence ID" value="KDQ14588.1"/>
    <property type="molecule type" value="Genomic_DNA"/>
</dbReference>
<protein>
    <submittedName>
        <fullName evidence="2">Uncharacterized protein</fullName>
    </submittedName>
</protein>
<sequence>MSCQARYVLPIRLDAGPAPSSASSIQHPLHLPFISPSDCFTSHHNGAGLVSRWNRHHDERHILPACFEQNRHYDQRPVPLPLKRQVSGIYAIGSGDGALQATERGHIDEISVELAGVGDAEAHLQVPHGVSSGVDTPPNALSSASQPGIQTQTRQHTTLSTALVLQLRIGLARAFTVLETPPAPLGVPRLSKAQNNPRRTDFEIIGGE</sequence>
<evidence type="ECO:0000313" key="2">
    <source>
        <dbReference type="EMBL" id="KDQ14588.1"/>
    </source>
</evidence>
<feature type="region of interest" description="Disordered" evidence="1">
    <location>
        <begin position="188"/>
        <end position="208"/>
    </location>
</feature>
<accession>A0A067MFK2</accession>
<dbReference type="InParanoid" id="A0A067MFK2"/>